<reference evidence="3" key="1">
    <citation type="submission" date="2023-03" db="EMBL/GenBank/DDBJ databases">
        <title>Actinorhabdospora filicis NBRC 111898.</title>
        <authorList>
            <person name="Ichikawa N."/>
            <person name="Sato H."/>
            <person name="Tonouchi N."/>
        </authorList>
    </citation>
    <scope>NUCLEOTIDE SEQUENCE</scope>
    <source>
        <strain evidence="3">NBRC 111898</strain>
    </source>
</reference>
<gene>
    <name evidence="3" type="ORF">Afil01_14780</name>
</gene>
<dbReference type="RefSeq" id="WP_285661835.1">
    <property type="nucleotide sequence ID" value="NZ_BSTX01000001.1"/>
</dbReference>
<protein>
    <recommendedName>
        <fullName evidence="5">DUF3618 domain-containing protein</fullName>
    </recommendedName>
</protein>
<proteinExistence type="predicted"/>
<dbReference type="InterPro" id="IPR022062">
    <property type="entry name" value="DUF3618"/>
</dbReference>
<dbReference type="Pfam" id="PF12277">
    <property type="entry name" value="DUF3618"/>
    <property type="match status" value="1"/>
</dbReference>
<evidence type="ECO:0000256" key="2">
    <source>
        <dbReference type="SAM" id="Phobius"/>
    </source>
</evidence>
<feature type="transmembrane region" description="Helical" evidence="2">
    <location>
        <begin position="66"/>
        <end position="86"/>
    </location>
</feature>
<dbReference type="AlphaFoldDB" id="A0A9W6W8N7"/>
<evidence type="ECO:0000256" key="1">
    <source>
        <dbReference type="SAM" id="MobiDB-lite"/>
    </source>
</evidence>
<accession>A0A9W6W8N7</accession>
<keyword evidence="2" id="KW-1133">Transmembrane helix</keyword>
<keyword evidence="4" id="KW-1185">Reference proteome</keyword>
<organism evidence="3 4">
    <name type="scientific">Actinorhabdospora filicis</name>
    <dbReference type="NCBI Taxonomy" id="1785913"/>
    <lineage>
        <taxon>Bacteria</taxon>
        <taxon>Bacillati</taxon>
        <taxon>Actinomycetota</taxon>
        <taxon>Actinomycetes</taxon>
        <taxon>Micromonosporales</taxon>
        <taxon>Micromonosporaceae</taxon>
        <taxon>Actinorhabdospora</taxon>
    </lineage>
</organism>
<comment type="caution">
    <text evidence="3">The sequence shown here is derived from an EMBL/GenBank/DDBJ whole genome shotgun (WGS) entry which is preliminary data.</text>
</comment>
<feature type="region of interest" description="Disordered" evidence="1">
    <location>
        <begin position="1"/>
        <end position="26"/>
    </location>
</feature>
<dbReference type="Proteomes" id="UP001165079">
    <property type="component" value="Unassembled WGS sequence"/>
</dbReference>
<keyword evidence="2" id="KW-0472">Membrane</keyword>
<dbReference type="EMBL" id="BSTX01000001">
    <property type="protein sequence ID" value="GLZ76671.1"/>
    <property type="molecule type" value="Genomic_DNA"/>
</dbReference>
<evidence type="ECO:0000313" key="3">
    <source>
        <dbReference type="EMBL" id="GLZ76671.1"/>
    </source>
</evidence>
<keyword evidence="2" id="KW-0812">Transmembrane</keyword>
<sequence length="92" mass="9702">MSTDAEAVPADGEEKSPPPPPPPRSIEEIRAGIEAERAALGETMAALSAKLDVKTRVRQRIQDTPVTVYLLGLGAAVAVGAAVWLIGRRTRS</sequence>
<evidence type="ECO:0008006" key="5">
    <source>
        <dbReference type="Google" id="ProtNLM"/>
    </source>
</evidence>
<evidence type="ECO:0000313" key="4">
    <source>
        <dbReference type="Proteomes" id="UP001165079"/>
    </source>
</evidence>
<name>A0A9W6W8N7_9ACTN</name>